<feature type="compositionally biased region" description="Basic and acidic residues" evidence="4">
    <location>
        <begin position="355"/>
        <end position="370"/>
    </location>
</feature>
<dbReference type="InterPro" id="IPR036291">
    <property type="entry name" value="NAD(P)-bd_dom_sf"/>
</dbReference>
<dbReference type="InterPro" id="IPR057326">
    <property type="entry name" value="KR_dom"/>
</dbReference>
<gene>
    <name evidence="6" type="ORF">EV646_12174</name>
</gene>
<dbReference type="InterPro" id="IPR002347">
    <property type="entry name" value="SDR_fam"/>
</dbReference>
<reference evidence="6 7" key="1">
    <citation type="journal article" date="2015" name="Stand. Genomic Sci.">
        <title>Genomic Encyclopedia of Bacterial and Archaeal Type Strains, Phase III: the genomes of soil and plant-associated and newly described type strains.</title>
        <authorList>
            <person name="Whitman W.B."/>
            <person name="Woyke T."/>
            <person name="Klenk H.P."/>
            <person name="Zhou Y."/>
            <person name="Lilburn T.G."/>
            <person name="Beck B.J."/>
            <person name="De Vos P."/>
            <person name="Vandamme P."/>
            <person name="Eisen J.A."/>
            <person name="Garrity G."/>
            <person name="Hugenholtz P."/>
            <person name="Kyrpides N.C."/>
        </authorList>
    </citation>
    <scope>NUCLEOTIDE SEQUENCE [LARGE SCALE GENOMIC DNA]</scope>
    <source>
        <strain evidence="6 7">VKM Ac-2541</strain>
    </source>
</reference>
<evidence type="ECO:0000259" key="5">
    <source>
        <dbReference type="SMART" id="SM00822"/>
    </source>
</evidence>
<dbReference type="AlphaFoldDB" id="A0A4R2I273"/>
<dbReference type="NCBIfam" id="NF005495">
    <property type="entry name" value="PRK07109.1"/>
    <property type="match status" value="1"/>
</dbReference>
<dbReference type="Pfam" id="PF00106">
    <property type="entry name" value="adh_short"/>
    <property type="match status" value="1"/>
</dbReference>
<dbReference type="InterPro" id="IPR020904">
    <property type="entry name" value="Sc_DH/Rdtase_CS"/>
</dbReference>
<keyword evidence="2" id="KW-0560">Oxidoreductase</keyword>
<feature type="region of interest" description="Disordered" evidence="4">
    <location>
        <begin position="345"/>
        <end position="370"/>
    </location>
</feature>
<evidence type="ECO:0000256" key="4">
    <source>
        <dbReference type="SAM" id="MobiDB-lite"/>
    </source>
</evidence>
<dbReference type="PANTHER" id="PTHR44196">
    <property type="entry name" value="DEHYDROGENASE/REDUCTASE SDR FAMILY MEMBER 7B"/>
    <property type="match status" value="1"/>
</dbReference>
<keyword evidence="7" id="KW-1185">Reference proteome</keyword>
<name>A0A4R2I273_9ACTN</name>
<dbReference type="EMBL" id="SLWR01000021">
    <property type="protein sequence ID" value="TCO38161.1"/>
    <property type="molecule type" value="Genomic_DNA"/>
</dbReference>
<dbReference type="PRINTS" id="PR00081">
    <property type="entry name" value="GDHRDH"/>
</dbReference>
<organism evidence="6 7">
    <name type="scientific">Kribbella antiqua</name>
    <dbReference type="NCBI Taxonomy" id="2512217"/>
    <lineage>
        <taxon>Bacteria</taxon>
        <taxon>Bacillati</taxon>
        <taxon>Actinomycetota</taxon>
        <taxon>Actinomycetes</taxon>
        <taxon>Propionibacteriales</taxon>
        <taxon>Kribbellaceae</taxon>
        <taxon>Kribbella</taxon>
    </lineage>
</organism>
<comment type="caution">
    <text evidence="6">The sequence shown here is derived from an EMBL/GenBank/DDBJ whole genome shotgun (WGS) entry which is preliminary data.</text>
</comment>
<dbReference type="PRINTS" id="PR00080">
    <property type="entry name" value="SDRFAMILY"/>
</dbReference>
<dbReference type="PANTHER" id="PTHR44196:SF1">
    <property type="entry name" value="DEHYDROGENASE_REDUCTASE SDR FAMILY MEMBER 7B"/>
    <property type="match status" value="1"/>
</dbReference>
<evidence type="ECO:0000256" key="1">
    <source>
        <dbReference type="ARBA" id="ARBA00006484"/>
    </source>
</evidence>
<evidence type="ECO:0000313" key="6">
    <source>
        <dbReference type="EMBL" id="TCO38161.1"/>
    </source>
</evidence>
<sequence length="370" mass="39626">MTARGVSSRGRMGTGPGMSVVVITGASAGIGRACASMFASHGYDVGLLARGSDGLAGATADVESFGSRAVAVQVDVSDSSALEKAASAVEEELGPIDVWVNNAMATVYGPFLDISADEYRRVTEVTYLGFVNGTRAALHRMMPRDRGVIVQVGSALAYRGIPLQSAYCGAKHAIQGFTDSLRCELLHEESAVRLVEVQMPAVNTPQFLIQRSKLRRQTQPVPPIYQPELAAEAVWHAAHHRRRQVWVGFPTVYTILGDRLAGPLLDAFLGRTGYDSQQLSSLRPPDAPDNLYDPVPGDHGAHGAFDSKAKSYSRQLNFSLSRPVARLAEAVDEGCAAAGRALARLNQRKQHRRSPAHDASSETDRAPVPG</sequence>
<dbReference type="RefSeq" id="WP_338419315.1">
    <property type="nucleotide sequence ID" value="NZ_SLWR01000021.1"/>
</dbReference>
<accession>A0A4R2I273</accession>
<evidence type="ECO:0000256" key="2">
    <source>
        <dbReference type="ARBA" id="ARBA00023002"/>
    </source>
</evidence>
<dbReference type="SUPFAM" id="SSF51735">
    <property type="entry name" value="NAD(P)-binding Rossmann-fold domains"/>
    <property type="match status" value="1"/>
</dbReference>
<dbReference type="PROSITE" id="PS00061">
    <property type="entry name" value="ADH_SHORT"/>
    <property type="match status" value="1"/>
</dbReference>
<dbReference type="Proteomes" id="UP000295573">
    <property type="component" value="Unassembled WGS sequence"/>
</dbReference>
<dbReference type="Gene3D" id="3.40.50.720">
    <property type="entry name" value="NAD(P)-binding Rossmann-like Domain"/>
    <property type="match status" value="1"/>
</dbReference>
<proteinExistence type="inferred from homology"/>
<dbReference type="GO" id="GO:0016491">
    <property type="term" value="F:oxidoreductase activity"/>
    <property type="evidence" value="ECO:0007669"/>
    <property type="project" value="UniProtKB-KW"/>
</dbReference>
<evidence type="ECO:0000313" key="7">
    <source>
        <dbReference type="Proteomes" id="UP000295573"/>
    </source>
</evidence>
<protein>
    <submittedName>
        <fullName evidence="6">Short-subunit dehydrogenase</fullName>
    </submittedName>
</protein>
<evidence type="ECO:0000256" key="3">
    <source>
        <dbReference type="RuleBase" id="RU000363"/>
    </source>
</evidence>
<comment type="similarity">
    <text evidence="1 3">Belongs to the short-chain dehydrogenases/reductases (SDR) family.</text>
</comment>
<dbReference type="GO" id="GO:0016020">
    <property type="term" value="C:membrane"/>
    <property type="evidence" value="ECO:0007669"/>
    <property type="project" value="TreeGrafter"/>
</dbReference>
<feature type="domain" description="Ketoreductase" evidence="5">
    <location>
        <begin position="19"/>
        <end position="198"/>
    </location>
</feature>
<dbReference type="SMART" id="SM00822">
    <property type="entry name" value="PKS_KR"/>
    <property type="match status" value="1"/>
</dbReference>